<evidence type="ECO:0000256" key="8">
    <source>
        <dbReference type="ARBA" id="ARBA00023136"/>
    </source>
</evidence>
<evidence type="ECO:0000313" key="12">
    <source>
        <dbReference type="Proteomes" id="UP000002318"/>
    </source>
</evidence>
<dbReference type="Proteomes" id="UP000002318">
    <property type="component" value="Chromosome"/>
</dbReference>
<dbReference type="Pfam" id="PF01618">
    <property type="entry name" value="MotA_ExbB"/>
    <property type="match status" value="1"/>
</dbReference>
<gene>
    <name evidence="11" type="ordered locus">Spirs_1572</name>
</gene>
<sequence>MDIATIGGLILGVAMVAMGIIIGGVGVGIYIDIPSILIVLGGSFAGLMVSNPLPRILGVMKYVRHAIQVPNYEVEKTITTLVNFSERARREGLLALEDDIEEVEDEFLKNGIQLVVDGTDPELIKSILYNDVGQLEERHAVGIKIFDDWGALTPAFGMIGTLIGLIAMLANLDDPDAIGSGMATALITTLYGSFLANLLFIPFKNKLEDRDRAERLSRDIMIEGILSIQAGDNPNILKYKLISFLEPAKRKEMLDVMMQE</sequence>
<dbReference type="PROSITE" id="PS01307">
    <property type="entry name" value="MOTA"/>
    <property type="match status" value="1"/>
</dbReference>
<dbReference type="InterPro" id="IPR000540">
    <property type="entry name" value="Flag_MotA_CS"/>
</dbReference>
<evidence type="ECO:0000256" key="4">
    <source>
        <dbReference type="ARBA" id="ARBA00022475"/>
    </source>
</evidence>
<comment type="subcellular location">
    <subcellularLocation>
        <location evidence="1">Cell membrane</location>
        <topology evidence="1">Multi-pass membrane protein</topology>
    </subcellularLocation>
</comment>
<dbReference type="EMBL" id="CP002116">
    <property type="protein sequence ID" value="ADK80699.1"/>
    <property type="molecule type" value="Genomic_DNA"/>
</dbReference>
<evidence type="ECO:0000256" key="2">
    <source>
        <dbReference type="ARBA" id="ARBA00008038"/>
    </source>
</evidence>
<accession>E1R5T4</accession>
<reference evidence="11 12" key="1">
    <citation type="journal article" date="2010" name="Stand. Genomic Sci.">
        <title>Complete genome sequence of Spirochaeta smaragdinae type strain (SEBR 4228).</title>
        <authorList>
            <person name="Mavromatis K."/>
            <person name="Yasawong M."/>
            <person name="Chertkov O."/>
            <person name="Lapidus A."/>
            <person name="Lucas S."/>
            <person name="Nolan M."/>
            <person name="Del Rio T.G."/>
            <person name="Tice H."/>
            <person name="Cheng J.F."/>
            <person name="Pitluck S."/>
            <person name="Liolios K."/>
            <person name="Ivanova N."/>
            <person name="Tapia R."/>
            <person name="Han C."/>
            <person name="Bruce D."/>
            <person name="Goodwin L."/>
            <person name="Pati A."/>
            <person name="Chen A."/>
            <person name="Palaniappan K."/>
            <person name="Land M."/>
            <person name="Hauser L."/>
            <person name="Chang Y.J."/>
            <person name="Jeffries C.D."/>
            <person name="Detter J.C."/>
            <person name="Rohde M."/>
            <person name="Brambilla E."/>
            <person name="Spring S."/>
            <person name="Goker M."/>
            <person name="Sikorski J."/>
            <person name="Woyke T."/>
            <person name="Bristow J."/>
            <person name="Eisen J.A."/>
            <person name="Markowitz V."/>
            <person name="Hugenholtz P."/>
            <person name="Klenk H.P."/>
            <person name="Kyrpides N.C."/>
        </authorList>
    </citation>
    <scope>NUCLEOTIDE SEQUENCE [LARGE SCALE GENOMIC DNA]</scope>
    <source>
        <strain evidence="12">DSM 11293 / JCM 15392 / SEBR 4228</strain>
    </source>
</reference>
<organism evidence="11 12">
    <name type="scientific">Sediminispirochaeta smaragdinae (strain DSM 11293 / JCM 15392 / SEBR 4228)</name>
    <name type="common">Spirochaeta smaragdinae</name>
    <dbReference type="NCBI Taxonomy" id="573413"/>
    <lineage>
        <taxon>Bacteria</taxon>
        <taxon>Pseudomonadati</taxon>
        <taxon>Spirochaetota</taxon>
        <taxon>Spirochaetia</taxon>
        <taxon>Spirochaetales</taxon>
        <taxon>Spirochaetaceae</taxon>
        <taxon>Sediminispirochaeta</taxon>
    </lineage>
</organism>
<evidence type="ECO:0000259" key="10">
    <source>
        <dbReference type="Pfam" id="PF01618"/>
    </source>
</evidence>
<dbReference type="HOGENOM" id="CLU_079895_1_0_12"/>
<evidence type="ECO:0000256" key="1">
    <source>
        <dbReference type="ARBA" id="ARBA00004651"/>
    </source>
</evidence>
<dbReference type="eggNOG" id="COG1291">
    <property type="taxonomic scope" value="Bacteria"/>
</dbReference>
<feature type="transmembrane region" description="Helical" evidence="9">
    <location>
        <begin position="36"/>
        <end position="54"/>
    </location>
</feature>
<dbReference type="KEGG" id="ssm:Spirs_1572"/>
<dbReference type="PANTHER" id="PTHR30433">
    <property type="entry name" value="CHEMOTAXIS PROTEIN MOTA"/>
    <property type="match status" value="1"/>
</dbReference>
<dbReference type="GO" id="GO:0006935">
    <property type="term" value="P:chemotaxis"/>
    <property type="evidence" value="ECO:0007669"/>
    <property type="project" value="InterPro"/>
</dbReference>
<feature type="transmembrane region" description="Helical" evidence="9">
    <location>
        <begin position="7"/>
        <end position="30"/>
    </location>
</feature>
<feature type="domain" description="MotA/TolQ/ExbB proton channel" evidence="10">
    <location>
        <begin position="101"/>
        <end position="214"/>
    </location>
</feature>
<dbReference type="OrthoDB" id="9806929at2"/>
<dbReference type="GO" id="GO:0071978">
    <property type="term" value="P:bacterial-type flagellum-dependent swarming motility"/>
    <property type="evidence" value="ECO:0007669"/>
    <property type="project" value="InterPro"/>
</dbReference>
<protein>
    <submittedName>
        <fullName evidence="11">MotA/TolQ/ExbB proton channel</fullName>
    </submittedName>
</protein>
<evidence type="ECO:0000256" key="9">
    <source>
        <dbReference type="SAM" id="Phobius"/>
    </source>
</evidence>
<proteinExistence type="inferred from homology"/>
<feature type="transmembrane region" description="Helical" evidence="9">
    <location>
        <begin position="149"/>
        <end position="170"/>
    </location>
</feature>
<dbReference type="GO" id="GO:0005886">
    <property type="term" value="C:plasma membrane"/>
    <property type="evidence" value="ECO:0007669"/>
    <property type="project" value="UniProtKB-SubCell"/>
</dbReference>
<dbReference type="AlphaFoldDB" id="E1R5T4"/>
<dbReference type="STRING" id="573413.Spirs_1572"/>
<dbReference type="InterPro" id="IPR002898">
    <property type="entry name" value="MotA_ExbB_proton_chnl"/>
</dbReference>
<keyword evidence="8 9" id="KW-0472">Membrane</keyword>
<dbReference type="RefSeq" id="WP_013254163.1">
    <property type="nucleotide sequence ID" value="NC_014364.1"/>
</dbReference>
<evidence type="ECO:0000256" key="7">
    <source>
        <dbReference type="ARBA" id="ARBA00022989"/>
    </source>
</evidence>
<keyword evidence="7 9" id="KW-1133">Transmembrane helix</keyword>
<keyword evidence="5 9" id="KW-0812">Transmembrane</keyword>
<evidence type="ECO:0000256" key="5">
    <source>
        <dbReference type="ARBA" id="ARBA00022692"/>
    </source>
</evidence>
<evidence type="ECO:0000256" key="6">
    <source>
        <dbReference type="ARBA" id="ARBA00022779"/>
    </source>
</evidence>
<name>E1R5T4_SEDSS</name>
<dbReference type="InterPro" id="IPR047055">
    <property type="entry name" value="MotA-like"/>
</dbReference>
<evidence type="ECO:0000313" key="11">
    <source>
        <dbReference type="EMBL" id="ADK80699.1"/>
    </source>
</evidence>
<feature type="transmembrane region" description="Helical" evidence="9">
    <location>
        <begin position="182"/>
        <end position="203"/>
    </location>
</feature>
<keyword evidence="6" id="KW-0283">Flagellar rotation</keyword>
<comment type="similarity">
    <text evidence="2">Belongs to the MotA family.</text>
</comment>
<dbReference type="PANTHER" id="PTHR30433:SF2">
    <property type="entry name" value="MOTILITY PROTEIN A"/>
    <property type="match status" value="1"/>
</dbReference>
<evidence type="ECO:0000256" key="3">
    <source>
        <dbReference type="ARBA" id="ARBA00022448"/>
    </source>
</evidence>
<keyword evidence="3" id="KW-0813">Transport</keyword>
<keyword evidence="4" id="KW-1003">Cell membrane</keyword>
<keyword evidence="12" id="KW-1185">Reference proteome</keyword>